<evidence type="ECO:0000256" key="1">
    <source>
        <dbReference type="ARBA" id="ARBA00022475"/>
    </source>
</evidence>
<sequence length="372" mass="40440">MPKIVIMAGGTGGHVFPGLALANELKDRGWTIEWFGTRDRMEADTVPRHGYPIHFLDIAGVRGKGLLRKLHSPIRLIQAVLSARKILKQLSPDLVIGMGGYASGPGGLAAKSLNIPLFIHEQNAVFGLTNRLLAVFADKVFTGFDLTKKQTESKAPSNTIWVGNPVRAEFFESQAREIDTLFASNKITESENPPCNILITGGSLGAQSLNTLLPSIINSCCKEHNLKVWHQAGKGKLTGIEENYSTDVTLRVDEFIGNTADAYAWAEIIVCRAGALTVAEVSASGKPAIFVPLPIAVDDHQTKNARVLVEANAAYLVNQKDISERLEAYLKALLSDKKLRKTMGENAKVLAKVDSAKVLADYCQQEIGMKHD</sequence>
<feature type="binding site" evidence="10">
    <location>
        <position position="203"/>
    </location>
    <ligand>
        <name>UDP-N-acetyl-alpha-D-glucosamine</name>
        <dbReference type="ChEBI" id="CHEBI:57705"/>
    </ligand>
</feature>
<dbReference type="InterPro" id="IPR007235">
    <property type="entry name" value="Glyco_trans_28_C"/>
</dbReference>
<keyword evidence="9 10" id="KW-0961">Cell wall biogenesis/degradation</keyword>
<evidence type="ECO:0000256" key="2">
    <source>
        <dbReference type="ARBA" id="ARBA00022618"/>
    </source>
</evidence>
<reference evidence="14" key="1">
    <citation type="journal article" date="2019" name="Int. J. Syst. Evol. Microbiol.">
        <title>The Global Catalogue of Microorganisms (GCM) 10K type strain sequencing project: providing services to taxonomists for standard genome sequencing and annotation.</title>
        <authorList>
            <consortium name="The Broad Institute Genomics Platform"/>
            <consortium name="The Broad Institute Genome Sequencing Center for Infectious Disease"/>
            <person name="Wu L."/>
            <person name="Ma J."/>
        </authorList>
    </citation>
    <scope>NUCLEOTIDE SEQUENCE [LARGE SCALE GENOMIC DNA]</scope>
    <source>
        <strain evidence="14">KCTC 52473</strain>
    </source>
</reference>
<dbReference type="RefSeq" id="WP_376919095.1">
    <property type="nucleotide sequence ID" value="NZ_JBHRSW010000006.1"/>
</dbReference>
<evidence type="ECO:0000256" key="3">
    <source>
        <dbReference type="ARBA" id="ARBA00022676"/>
    </source>
</evidence>
<evidence type="ECO:0000313" key="14">
    <source>
        <dbReference type="Proteomes" id="UP001595478"/>
    </source>
</evidence>
<feature type="domain" description="Glycosyl transferase family 28 C-terminal" evidence="12">
    <location>
        <begin position="197"/>
        <end position="357"/>
    </location>
</feature>
<evidence type="ECO:0000256" key="5">
    <source>
        <dbReference type="ARBA" id="ARBA00022960"/>
    </source>
</evidence>
<proteinExistence type="inferred from homology"/>
<comment type="caution">
    <text evidence="13">The sequence shown here is derived from an EMBL/GenBank/DDBJ whole genome shotgun (WGS) entry which is preliminary data.</text>
</comment>
<keyword evidence="2 10" id="KW-0132">Cell division</keyword>
<dbReference type="EMBL" id="JBHRSW010000006">
    <property type="protein sequence ID" value="MFC3120957.1"/>
    <property type="molecule type" value="Genomic_DNA"/>
</dbReference>
<keyword evidence="14" id="KW-1185">Reference proteome</keyword>
<feature type="binding site" evidence="10">
    <location>
        <begin position="11"/>
        <end position="13"/>
    </location>
    <ligand>
        <name>UDP-N-acetyl-alpha-D-glucosamine</name>
        <dbReference type="ChEBI" id="CHEBI:57705"/>
    </ligand>
</feature>
<dbReference type="NCBIfam" id="TIGR01133">
    <property type="entry name" value="murG"/>
    <property type="match status" value="1"/>
</dbReference>
<feature type="binding site" evidence="10">
    <location>
        <begin position="275"/>
        <end position="280"/>
    </location>
    <ligand>
        <name>UDP-N-acetyl-alpha-D-glucosamine</name>
        <dbReference type="ChEBI" id="CHEBI:57705"/>
    </ligand>
</feature>
<keyword evidence="5 10" id="KW-0133">Cell shape</keyword>
<keyword evidence="4 10" id="KW-0808">Transferase</keyword>
<feature type="binding site" evidence="10">
    <location>
        <position position="301"/>
    </location>
    <ligand>
        <name>UDP-N-acetyl-alpha-D-glucosamine</name>
        <dbReference type="ChEBI" id="CHEBI:57705"/>
    </ligand>
</feature>
<gene>
    <name evidence="10 13" type="primary">murG</name>
    <name evidence="13" type="ORF">ACFOHL_04960</name>
</gene>
<evidence type="ECO:0000256" key="7">
    <source>
        <dbReference type="ARBA" id="ARBA00023136"/>
    </source>
</evidence>
<dbReference type="EC" id="2.4.1.227" evidence="10"/>
<evidence type="ECO:0000256" key="4">
    <source>
        <dbReference type="ARBA" id="ARBA00022679"/>
    </source>
</evidence>
<evidence type="ECO:0000256" key="9">
    <source>
        <dbReference type="ARBA" id="ARBA00023316"/>
    </source>
</evidence>
<accession>A0ABV7FR40</accession>
<keyword evidence="8 10" id="KW-0131">Cell cycle</keyword>
<dbReference type="CDD" id="cd03785">
    <property type="entry name" value="GT28_MurG"/>
    <property type="match status" value="1"/>
</dbReference>
<dbReference type="Gene3D" id="3.40.50.2000">
    <property type="entry name" value="Glycogen Phosphorylase B"/>
    <property type="match status" value="2"/>
</dbReference>
<dbReference type="SUPFAM" id="SSF53756">
    <property type="entry name" value="UDP-Glycosyltransferase/glycogen phosphorylase"/>
    <property type="match status" value="1"/>
</dbReference>
<dbReference type="HAMAP" id="MF_00033">
    <property type="entry name" value="MurG"/>
    <property type="match status" value="1"/>
</dbReference>
<evidence type="ECO:0000256" key="8">
    <source>
        <dbReference type="ARBA" id="ARBA00023306"/>
    </source>
</evidence>
<comment type="subcellular location">
    <subcellularLocation>
        <location evidence="10">Cell membrane</location>
        <topology evidence="10">Peripheral membrane protein</topology>
        <orientation evidence="10">Cytoplasmic side</orientation>
    </subcellularLocation>
</comment>
<dbReference type="PANTHER" id="PTHR21015">
    <property type="entry name" value="UDP-N-ACETYLGLUCOSAMINE--N-ACETYLMURAMYL-(PENTAPEPTIDE) PYROPHOSPHORYL-UNDECAPRENOL N-ACETYLGLUCOSAMINE TRANSFERASE 1"/>
    <property type="match status" value="1"/>
</dbReference>
<evidence type="ECO:0000256" key="6">
    <source>
        <dbReference type="ARBA" id="ARBA00022984"/>
    </source>
</evidence>
<dbReference type="GO" id="GO:0016757">
    <property type="term" value="F:glycosyltransferase activity"/>
    <property type="evidence" value="ECO:0007669"/>
    <property type="project" value="UniProtKB-KW"/>
</dbReference>
<dbReference type="PANTHER" id="PTHR21015:SF22">
    <property type="entry name" value="GLYCOSYLTRANSFERASE"/>
    <property type="match status" value="1"/>
</dbReference>
<comment type="similarity">
    <text evidence="10">Belongs to the glycosyltransferase 28 family. MurG subfamily.</text>
</comment>
<feature type="binding site" evidence="10">
    <location>
        <position position="256"/>
    </location>
    <ligand>
        <name>UDP-N-acetyl-alpha-D-glucosamine</name>
        <dbReference type="ChEBI" id="CHEBI:57705"/>
    </ligand>
</feature>
<feature type="domain" description="Glycosyltransferase family 28 N-terminal" evidence="11">
    <location>
        <begin position="4"/>
        <end position="142"/>
    </location>
</feature>
<keyword evidence="1 10" id="KW-1003">Cell membrane</keyword>
<dbReference type="Proteomes" id="UP001595478">
    <property type="component" value="Unassembled WGS sequence"/>
</dbReference>
<feature type="binding site" evidence="10">
    <location>
        <position position="167"/>
    </location>
    <ligand>
        <name>UDP-N-acetyl-alpha-D-glucosamine</name>
        <dbReference type="ChEBI" id="CHEBI:57705"/>
    </ligand>
</feature>
<evidence type="ECO:0000313" key="13">
    <source>
        <dbReference type="EMBL" id="MFC3120957.1"/>
    </source>
</evidence>
<feature type="binding site" evidence="10">
    <location>
        <position position="123"/>
    </location>
    <ligand>
        <name>UDP-N-acetyl-alpha-D-glucosamine</name>
        <dbReference type="ChEBI" id="CHEBI:57705"/>
    </ligand>
</feature>
<dbReference type="Pfam" id="PF03033">
    <property type="entry name" value="Glyco_transf_28"/>
    <property type="match status" value="1"/>
</dbReference>
<comment type="pathway">
    <text evidence="10">Cell wall biogenesis; peptidoglycan biosynthesis.</text>
</comment>
<protein>
    <recommendedName>
        <fullName evidence="10">UDP-N-acetylglucosamine--N-acetylmuramyl-(pentapeptide) pyrophosphoryl-undecaprenol N-acetylglucosamine transferase</fullName>
        <ecNumber evidence="10">2.4.1.227</ecNumber>
    </recommendedName>
    <alternativeName>
        <fullName evidence="10">Undecaprenyl-PP-MurNAc-pentapeptide-UDPGlcNAc GlcNAc transferase</fullName>
    </alternativeName>
</protein>
<evidence type="ECO:0000259" key="12">
    <source>
        <dbReference type="Pfam" id="PF04101"/>
    </source>
</evidence>
<comment type="catalytic activity">
    <reaction evidence="10">
        <text>di-trans,octa-cis-undecaprenyl diphospho-N-acetyl-alpha-D-muramoyl-L-alanyl-D-glutamyl-meso-2,6-diaminopimeloyl-D-alanyl-D-alanine + UDP-N-acetyl-alpha-D-glucosamine = di-trans,octa-cis-undecaprenyl diphospho-[N-acetyl-alpha-D-glucosaminyl-(1-&gt;4)]-N-acetyl-alpha-D-muramoyl-L-alanyl-D-glutamyl-meso-2,6-diaminopimeloyl-D-alanyl-D-alanine + UDP + H(+)</text>
        <dbReference type="Rhea" id="RHEA:31227"/>
        <dbReference type="ChEBI" id="CHEBI:15378"/>
        <dbReference type="ChEBI" id="CHEBI:57705"/>
        <dbReference type="ChEBI" id="CHEBI:58223"/>
        <dbReference type="ChEBI" id="CHEBI:61387"/>
        <dbReference type="ChEBI" id="CHEBI:61388"/>
        <dbReference type="EC" id="2.4.1.227"/>
    </reaction>
</comment>
<dbReference type="InterPro" id="IPR004276">
    <property type="entry name" value="GlycoTrans_28_N"/>
</dbReference>
<keyword evidence="6 10" id="KW-0573">Peptidoglycan synthesis</keyword>
<comment type="function">
    <text evidence="10">Cell wall formation. Catalyzes the transfer of a GlcNAc subunit on undecaprenyl-pyrophosphoryl-MurNAc-pentapeptide (lipid intermediate I) to form undecaprenyl-pyrophosphoryl-MurNAc-(pentapeptide)GlcNAc (lipid intermediate II).</text>
</comment>
<evidence type="ECO:0000259" key="11">
    <source>
        <dbReference type="Pfam" id="PF03033"/>
    </source>
</evidence>
<dbReference type="Pfam" id="PF04101">
    <property type="entry name" value="Glyco_tran_28_C"/>
    <property type="match status" value="1"/>
</dbReference>
<keyword evidence="7 10" id="KW-0472">Membrane</keyword>
<organism evidence="13 14">
    <name type="scientific">Agaribacter flavus</name>
    <dbReference type="NCBI Taxonomy" id="1902781"/>
    <lineage>
        <taxon>Bacteria</taxon>
        <taxon>Pseudomonadati</taxon>
        <taxon>Pseudomonadota</taxon>
        <taxon>Gammaproteobacteria</taxon>
        <taxon>Alteromonadales</taxon>
        <taxon>Alteromonadaceae</taxon>
        <taxon>Agaribacter</taxon>
    </lineage>
</organism>
<name>A0ABV7FR40_9ALTE</name>
<dbReference type="InterPro" id="IPR006009">
    <property type="entry name" value="GlcNAc_MurG"/>
</dbReference>
<keyword evidence="3 10" id="KW-0328">Glycosyltransferase</keyword>
<evidence type="ECO:0000256" key="10">
    <source>
        <dbReference type="HAMAP-Rule" id="MF_00033"/>
    </source>
</evidence>